<name>A0A1Y6F9L2_9SPHN</name>
<feature type="active site" description="Proton acceptor" evidence="1">
    <location>
        <position position="193"/>
    </location>
</feature>
<sequence length="373" mass="40131">MKVPFTGLEVQKDRLRHQIDARISKVLDHGKFIMGPEVGEFEAELSKFCGAQHSIGVANGTDALQIALMALGIEAGDRVFVPSFTYTATAEVILVLGGVPVFVDVDPVTFNIDADDLVEKISQVKASGHRALCVIGVDLFGLPADWEAINAICAEHGLASIADSAQSFGAALADGRSVGTLAQITTTSFFPAKPLGCYGDGGAIFSQDEDLAAVMRSIRVHGSGQQKYETVRVGMNSRLDTLQAAVLLSKIEVFGEEIRRRNELADYYSAALGDVCEVPQKPAGVTSAWAQYTIRSSERDALQQHLNNEGIPTAIYYPLPMHLQKAYAQFGDGEGSLMQSENASREVLSLPMNPYWATQEADMVIAAVKSFLA</sequence>
<dbReference type="PIRSF" id="PIRSF000390">
    <property type="entry name" value="PLP_StrS"/>
    <property type="match status" value="1"/>
</dbReference>
<dbReference type="Gene3D" id="3.40.640.10">
    <property type="entry name" value="Type I PLP-dependent aspartate aminotransferase-like (Major domain)"/>
    <property type="match status" value="1"/>
</dbReference>
<dbReference type="SUPFAM" id="SSF53383">
    <property type="entry name" value="PLP-dependent transferases"/>
    <property type="match status" value="1"/>
</dbReference>
<organism evidence="4 5">
    <name type="scientific">Altererythrobacter xiamenensis</name>
    <dbReference type="NCBI Taxonomy" id="1316679"/>
    <lineage>
        <taxon>Bacteria</taxon>
        <taxon>Pseudomonadati</taxon>
        <taxon>Pseudomonadota</taxon>
        <taxon>Alphaproteobacteria</taxon>
        <taxon>Sphingomonadales</taxon>
        <taxon>Erythrobacteraceae</taxon>
        <taxon>Altererythrobacter</taxon>
    </lineage>
</organism>
<dbReference type="EMBL" id="FXWG01000002">
    <property type="protein sequence ID" value="SMQ69063.1"/>
    <property type="molecule type" value="Genomic_DNA"/>
</dbReference>
<reference evidence="5" key="1">
    <citation type="submission" date="2017-04" db="EMBL/GenBank/DDBJ databases">
        <authorList>
            <person name="Varghese N."/>
            <person name="Submissions S."/>
        </authorList>
    </citation>
    <scope>NUCLEOTIDE SEQUENCE [LARGE SCALE GENOMIC DNA]</scope>
</reference>
<dbReference type="InterPro" id="IPR015421">
    <property type="entry name" value="PyrdxlP-dep_Trfase_major"/>
</dbReference>
<feature type="modified residue" description="N6-(pyridoxal phosphate)lysine" evidence="2">
    <location>
        <position position="193"/>
    </location>
</feature>
<dbReference type="OrthoDB" id="9768668at2"/>
<gene>
    <name evidence="4" type="ORF">SAMN06297468_1310</name>
</gene>
<dbReference type="InterPro" id="IPR000653">
    <property type="entry name" value="DegT/StrS_aminotransferase"/>
</dbReference>
<dbReference type="InterPro" id="IPR015422">
    <property type="entry name" value="PyrdxlP-dep_Trfase_small"/>
</dbReference>
<dbReference type="Proteomes" id="UP000194420">
    <property type="component" value="Unassembled WGS sequence"/>
</dbReference>
<accession>A0A1Y6F9L2</accession>
<dbReference type="RefSeq" id="WP_086437246.1">
    <property type="nucleotide sequence ID" value="NZ_FXWG01000002.1"/>
</dbReference>
<proteinExistence type="inferred from homology"/>
<dbReference type="GO" id="GO:0030170">
    <property type="term" value="F:pyridoxal phosphate binding"/>
    <property type="evidence" value="ECO:0007669"/>
    <property type="project" value="TreeGrafter"/>
</dbReference>
<protein>
    <submittedName>
        <fullName evidence="4">dTDP-4-amino-4,6-dideoxygalactose transaminase</fullName>
    </submittedName>
</protein>
<dbReference type="CDD" id="cd00616">
    <property type="entry name" value="AHBA_syn"/>
    <property type="match status" value="1"/>
</dbReference>
<dbReference type="PANTHER" id="PTHR30244:SF42">
    <property type="entry name" value="UDP-2-ACETAMIDO-2-DEOXY-3-OXO-D-GLUCURONATE AMINOTRANSFERASE"/>
    <property type="match status" value="1"/>
</dbReference>
<evidence type="ECO:0000256" key="2">
    <source>
        <dbReference type="PIRSR" id="PIRSR000390-2"/>
    </source>
</evidence>
<evidence type="ECO:0000313" key="4">
    <source>
        <dbReference type="EMBL" id="SMQ69063.1"/>
    </source>
</evidence>
<dbReference type="GO" id="GO:0008483">
    <property type="term" value="F:transaminase activity"/>
    <property type="evidence" value="ECO:0007669"/>
    <property type="project" value="TreeGrafter"/>
</dbReference>
<dbReference type="Pfam" id="PF01041">
    <property type="entry name" value="DegT_DnrJ_EryC1"/>
    <property type="match status" value="1"/>
</dbReference>
<comment type="similarity">
    <text evidence="3">Belongs to the DegT/DnrJ/EryC1 family.</text>
</comment>
<dbReference type="PANTHER" id="PTHR30244">
    <property type="entry name" value="TRANSAMINASE"/>
    <property type="match status" value="1"/>
</dbReference>
<keyword evidence="2 3" id="KW-0663">Pyridoxal phosphate</keyword>
<evidence type="ECO:0000313" key="5">
    <source>
        <dbReference type="Proteomes" id="UP000194420"/>
    </source>
</evidence>
<dbReference type="InterPro" id="IPR015424">
    <property type="entry name" value="PyrdxlP-dep_Trfase"/>
</dbReference>
<dbReference type="Gene3D" id="3.90.1150.10">
    <property type="entry name" value="Aspartate Aminotransferase, domain 1"/>
    <property type="match status" value="1"/>
</dbReference>
<evidence type="ECO:0000256" key="3">
    <source>
        <dbReference type="RuleBase" id="RU004508"/>
    </source>
</evidence>
<evidence type="ECO:0000256" key="1">
    <source>
        <dbReference type="PIRSR" id="PIRSR000390-1"/>
    </source>
</evidence>
<dbReference type="GO" id="GO:0000271">
    <property type="term" value="P:polysaccharide biosynthetic process"/>
    <property type="evidence" value="ECO:0007669"/>
    <property type="project" value="TreeGrafter"/>
</dbReference>
<dbReference type="AlphaFoldDB" id="A0A1Y6F9L2"/>
<keyword evidence="5" id="KW-1185">Reference proteome</keyword>